<proteinExistence type="predicted"/>
<feature type="transmembrane region" description="Helical" evidence="1">
    <location>
        <begin position="117"/>
        <end position="138"/>
    </location>
</feature>
<dbReference type="RefSeq" id="WP_135748713.1">
    <property type="nucleotide sequence ID" value="NZ_RQFL01000024.1"/>
</dbReference>
<dbReference type="EMBL" id="RQFL01000024">
    <property type="protein sequence ID" value="TGK91083.1"/>
    <property type="molecule type" value="Genomic_DNA"/>
</dbReference>
<name>A0A4R9IM49_9LEPT</name>
<comment type="caution">
    <text evidence="2">The sequence shown here is derived from an EMBL/GenBank/DDBJ whole genome shotgun (WGS) entry which is preliminary data.</text>
</comment>
<evidence type="ECO:0000313" key="5">
    <source>
        <dbReference type="Proteomes" id="UP000297918"/>
    </source>
</evidence>
<dbReference type="Proteomes" id="UP000297394">
    <property type="component" value="Unassembled WGS sequence"/>
</dbReference>
<feature type="transmembrane region" description="Helical" evidence="1">
    <location>
        <begin position="28"/>
        <end position="51"/>
    </location>
</feature>
<evidence type="ECO:0000313" key="2">
    <source>
        <dbReference type="EMBL" id="TGK85323.1"/>
    </source>
</evidence>
<keyword evidence="1" id="KW-0812">Transmembrane</keyword>
<gene>
    <name evidence="2" type="ORF">EHQ23_11735</name>
    <name evidence="3" type="ORF">EHQ26_13340</name>
</gene>
<dbReference type="EMBL" id="RQFM01000022">
    <property type="protein sequence ID" value="TGK85323.1"/>
    <property type="molecule type" value="Genomic_DNA"/>
</dbReference>
<protein>
    <submittedName>
        <fullName evidence="2">Uncharacterized protein</fullName>
    </submittedName>
</protein>
<feature type="transmembrane region" description="Helical" evidence="1">
    <location>
        <begin position="144"/>
        <end position="167"/>
    </location>
</feature>
<accession>A0A4R9IM49</accession>
<evidence type="ECO:0000313" key="4">
    <source>
        <dbReference type="Proteomes" id="UP000297394"/>
    </source>
</evidence>
<sequence>MKISLLGIQIKKYQVFLLGMLKARLIKIYHSPFFFVSLYLLLYGFHCFWNWDEFMSNNRNLEMDAINAGKQVSLWSLYPFQIVSVLLVALLYLFLSVSINFLFSLLKRTKETFKKNLGKFIGSLIHQFFFFVCILFLGNQVLGLFFASNFYSTLVLVFWTTLFLFFLINNGELYKRLFVSRDQFVSFLSHSLGYVNPILFVFFVLALANV</sequence>
<reference evidence="3" key="1">
    <citation type="submission" date="2018-10" db="EMBL/GenBank/DDBJ databases">
        <authorList>
            <person name="Vincent A.T."/>
            <person name="Schiettekatte O."/>
            <person name="Bourhy P."/>
            <person name="Veyrier F.J."/>
            <person name="Picardeau M."/>
        </authorList>
    </citation>
    <scope>NUCLEOTIDE SEQUENCE</scope>
    <source>
        <strain evidence="3">201800281</strain>
    </source>
</reference>
<keyword evidence="1" id="KW-1133">Transmembrane helix</keyword>
<feature type="transmembrane region" description="Helical" evidence="1">
    <location>
        <begin position="82"/>
        <end position="105"/>
    </location>
</feature>
<evidence type="ECO:0000313" key="3">
    <source>
        <dbReference type="EMBL" id="TGK91083.1"/>
    </source>
</evidence>
<keyword evidence="1" id="KW-0472">Membrane</keyword>
<organism evidence="2 4">
    <name type="scientific">Leptospira bourretii</name>
    <dbReference type="NCBI Taxonomy" id="2484962"/>
    <lineage>
        <taxon>Bacteria</taxon>
        <taxon>Pseudomonadati</taxon>
        <taxon>Spirochaetota</taxon>
        <taxon>Spirochaetia</taxon>
        <taxon>Leptospirales</taxon>
        <taxon>Leptospiraceae</taxon>
        <taxon>Leptospira</taxon>
    </lineage>
</organism>
<evidence type="ECO:0000256" key="1">
    <source>
        <dbReference type="SAM" id="Phobius"/>
    </source>
</evidence>
<keyword evidence="5" id="KW-1185">Reference proteome</keyword>
<feature type="transmembrane region" description="Helical" evidence="1">
    <location>
        <begin position="187"/>
        <end position="208"/>
    </location>
</feature>
<dbReference type="AlphaFoldDB" id="A0A4R9IM49"/>
<reference evidence="4 5" key="2">
    <citation type="journal article" date="2019" name="PLoS Negl. Trop. Dis.">
        <title>Revisiting the worldwide diversity of Leptospira species in the environment.</title>
        <authorList>
            <person name="Vincent A.T."/>
            <person name="Schiettekatte O."/>
            <person name="Bourhy P."/>
            <person name="Veyrier F.J."/>
            <person name="Picardeau M."/>
        </authorList>
    </citation>
    <scope>NUCLEOTIDE SEQUENCE [LARGE SCALE GENOMIC DNA]</scope>
    <source>
        <strain evidence="2 4">201800280</strain>
        <strain evidence="5">201800281</strain>
    </source>
</reference>
<dbReference type="OrthoDB" id="346063at2"/>
<dbReference type="Proteomes" id="UP000297918">
    <property type="component" value="Unassembled WGS sequence"/>
</dbReference>